<gene>
    <name evidence="1" type="ORF">BS47DRAFT_1362634</name>
</gene>
<accession>A0A9P6AWF3</accession>
<protein>
    <submittedName>
        <fullName evidence="1">Uncharacterized protein</fullName>
    </submittedName>
</protein>
<name>A0A9P6AWF3_9AGAM</name>
<dbReference type="EMBL" id="MU128976">
    <property type="protein sequence ID" value="KAF9513191.1"/>
    <property type="molecule type" value="Genomic_DNA"/>
</dbReference>
<dbReference type="AlphaFoldDB" id="A0A9P6AWF3"/>
<dbReference type="Proteomes" id="UP000886523">
    <property type="component" value="Unassembled WGS sequence"/>
</dbReference>
<sequence>MLSTQILAADSLNKLMEDENKLSVNGSIPLHILVDSLKSSNPIAIWHPINMTLSPSKYLNAKILLVNNGENSDPGDPITILYCTRVVGSALSPLGNYCHRGDGALPPHVSSSINVMHEVNFKVCMVLIHTVNPTFIHQMHMIEGAFVDMTEFKNVSSTNPHKQWNHPTPSLVSYSISHNLFANCHEMAKIGADVEADGNVHLVLEQAIKLCDSTADRMFVHPSAPNIVKCDNGHYSGIHFTSDTGDQIQRGDVVVVTATITGWKGPTGWQVDLKPQEII</sequence>
<proteinExistence type="predicted"/>
<comment type="caution">
    <text evidence="1">The sequence shown here is derived from an EMBL/GenBank/DDBJ whole genome shotgun (WGS) entry which is preliminary data.</text>
</comment>
<keyword evidence="2" id="KW-1185">Reference proteome</keyword>
<evidence type="ECO:0000313" key="1">
    <source>
        <dbReference type="EMBL" id="KAF9513191.1"/>
    </source>
</evidence>
<organism evidence="1 2">
    <name type="scientific">Hydnum rufescens UP504</name>
    <dbReference type="NCBI Taxonomy" id="1448309"/>
    <lineage>
        <taxon>Eukaryota</taxon>
        <taxon>Fungi</taxon>
        <taxon>Dikarya</taxon>
        <taxon>Basidiomycota</taxon>
        <taxon>Agaricomycotina</taxon>
        <taxon>Agaricomycetes</taxon>
        <taxon>Cantharellales</taxon>
        <taxon>Hydnaceae</taxon>
        <taxon>Hydnum</taxon>
    </lineage>
</organism>
<reference evidence="1" key="1">
    <citation type="journal article" date="2020" name="Nat. Commun.">
        <title>Large-scale genome sequencing of mycorrhizal fungi provides insights into the early evolution of symbiotic traits.</title>
        <authorList>
            <person name="Miyauchi S."/>
            <person name="Kiss E."/>
            <person name="Kuo A."/>
            <person name="Drula E."/>
            <person name="Kohler A."/>
            <person name="Sanchez-Garcia M."/>
            <person name="Morin E."/>
            <person name="Andreopoulos B."/>
            <person name="Barry K.W."/>
            <person name="Bonito G."/>
            <person name="Buee M."/>
            <person name="Carver A."/>
            <person name="Chen C."/>
            <person name="Cichocki N."/>
            <person name="Clum A."/>
            <person name="Culley D."/>
            <person name="Crous P.W."/>
            <person name="Fauchery L."/>
            <person name="Girlanda M."/>
            <person name="Hayes R.D."/>
            <person name="Keri Z."/>
            <person name="LaButti K."/>
            <person name="Lipzen A."/>
            <person name="Lombard V."/>
            <person name="Magnuson J."/>
            <person name="Maillard F."/>
            <person name="Murat C."/>
            <person name="Nolan M."/>
            <person name="Ohm R.A."/>
            <person name="Pangilinan J."/>
            <person name="Pereira M.F."/>
            <person name="Perotto S."/>
            <person name="Peter M."/>
            <person name="Pfister S."/>
            <person name="Riley R."/>
            <person name="Sitrit Y."/>
            <person name="Stielow J.B."/>
            <person name="Szollosi G."/>
            <person name="Zifcakova L."/>
            <person name="Stursova M."/>
            <person name="Spatafora J.W."/>
            <person name="Tedersoo L."/>
            <person name="Vaario L.M."/>
            <person name="Yamada A."/>
            <person name="Yan M."/>
            <person name="Wang P."/>
            <person name="Xu J."/>
            <person name="Bruns T."/>
            <person name="Baldrian P."/>
            <person name="Vilgalys R."/>
            <person name="Dunand C."/>
            <person name="Henrissat B."/>
            <person name="Grigoriev I.V."/>
            <person name="Hibbett D."/>
            <person name="Nagy L.G."/>
            <person name="Martin F.M."/>
        </authorList>
    </citation>
    <scope>NUCLEOTIDE SEQUENCE</scope>
    <source>
        <strain evidence="1">UP504</strain>
    </source>
</reference>
<evidence type="ECO:0000313" key="2">
    <source>
        <dbReference type="Proteomes" id="UP000886523"/>
    </source>
</evidence>